<dbReference type="Pfam" id="PF06580">
    <property type="entry name" value="His_kinase"/>
    <property type="match status" value="1"/>
</dbReference>
<evidence type="ECO:0000259" key="2">
    <source>
        <dbReference type="Pfam" id="PF06580"/>
    </source>
</evidence>
<feature type="transmembrane region" description="Helical" evidence="1">
    <location>
        <begin position="56"/>
        <end position="78"/>
    </location>
</feature>
<gene>
    <name evidence="3" type="ORF">QT385_01720</name>
</gene>
<keyword evidence="1" id="KW-0812">Transmembrane</keyword>
<dbReference type="EMBL" id="JAUCQJ010000001">
    <property type="protein sequence ID" value="MDQ8747341.1"/>
    <property type="molecule type" value="Genomic_DNA"/>
</dbReference>
<evidence type="ECO:0000256" key="1">
    <source>
        <dbReference type="SAM" id="Phobius"/>
    </source>
</evidence>
<dbReference type="PANTHER" id="PTHR34220:SF7">
    <property type="entry name" value="SENSOR HISTIDINE KINASE YPDA"/>
    <property type="match status" value="1"/>
</dbReference>
<keyword evidence="1" id="KW-0472">Membrane</keyword>
<accession>A0ABD5B0Q3</accession>
<evidence type="ECO:0000313" key="3">
    <source>
        <dbReference type="EMBL" id="MDQ8747341.1"/>
    </source>
</evidence>
<dbReference type="Proteomes" id="UP001239265">
    <property type="component" value="Unassembled WGS sequence"/>
</dbReference>
<dbReference type="PANTHER" id="PTHR34220">
    <property type="entry name" value="SENSOR HISTIDINE KINASE YPDA"/>
    <property type="match status" value="1"/>
</dbReference>
<name>A0ABD5B0Q3_ELIMR</name>
<reference evidence="3 4" key="1">
    <citation type="submission" date="2023-06" db="EMBL/GenBank/DDBJ databases">
        <title>Nosocomial Elizabethkingia miricola genome.</title>
        <authorList>
            <person name="Morgado S."/>
            <person name="Fonseca E."/>
            <person name="Freitas F."/>
            <person name="Vicente A.C."/>
        </authorList>
    </citation>
    <scope>NUCLEOTIDE SEQUENCE [LARGE SCALE GENOMIC DNA]</scope>
    <source>
        <strain evidence="3 4">EM15</strain>
    </source>
</reference>
<feature type="transmembrane region" description="Helical" evidence="1">
    <location>
        <begin position="30"/>
        <end position="50"/>
    </location>
</feature>
<proteinExistence type="predicted"/>
<protein>
    <submittedName>
        <fullName evidence="3">Histidine kinase</fullName>
    </submittedName>
</protein>
<keyword evidence="3" id="KW-0808">Transferase</keyword>
<keyword evidence="3" id="KW-0418">Kinase</keyword>
<dbReference type="RefSeq" id="WP_309046127.1">
    <property type="nucleotide sequence ID" value="NZ_JAUCQJ010000001.1"/>
</dbReference>
<dbReference type="GO" id="GO:0016301">
    <property type="term" value="F:kinase activity"/>
    <property type="evidence" value="ECO:0007669"/>
    <property type="project" value="UniProtKB-KW"/>
</dbReference>
<organism evidence="3 4">
    <name type="scientific">Elizabethkingia miricola</name>
    <name type="common">Chryseobacterium miricola</name>
    <dbReference type="NCBI Taxonomy" id="172045"/>
    <lineage>
        <taxon>Bacteria</taxon>
        <taxon>Pseudomonadati</taxon>
        <taxon>Bacteroidota</taxon>
        <taxon>Flavobacteriia</taxon>
        <taxon>Flavobacteriales</taxon>
        <taxon>Weeksellaceae</taxon>
        <taxon>Elizabethkingia</taxon>
    </lineage>
</organism>
<comment type="caution">
    <text evidence="3">The sequence shown here is derived from an EMBL/GenBank/DDBJ whole genome shotgun (WGS) entry which is preliminary data.</text>
</comment>
<dbReference type="InterPro" id="IPR010559">
    <property type="entry name" value="Sig_transdc_His_kin_internal"/>
</dbReference>
<evidence type="ECO:0000313" key="4">
    <source>
        <dbReference type="Proteomes" id="UP001239265"/>
    </source>
</evidence>
<sequence>MHIPHQKMTPFLERISNINFDKHYTPLIRVLCHMSMWILISTLLFLYYIMELKLPLTVSFLITSRAAINNIVVFYLLFYLVIPYIIKGRFGILFLILCLPLAVYTWLFVNHLQLVVLNYFNIDIHNGFLKDIIKKNAALKLSEALSVETVLGNTIQVIYSFSPLFFTKMLFDATRLFSRTIFFQKQTLDLELQNLNIEKDFLKSQLNPHFLFNTMNNLYGLVVKNDPSAPQTIISISNLMAYSLYESDTEKVALEKELDFIRNYFSLEKMRHSKNKDISLNINTPEEIQDLLIAPLLTFTFIENAFKYGLKEPENNFVKININIADNIFNFLIENNKEKKPSKKAALGGIGIKNIEKRLALIYPDKHEFKIEDKETYFSVSLCINLK</sequence>
<feature type="transmembrane region" description="Helical" evidence="1">
    <location>
        <begin position="90"/>
        <end position="109"/>
    </location>
</feature>
<dbReference type="InterPro" id="IPR050640">
    <property type="entry name" value="Bact_2-comp_sensor_kinase"/>
</dbReference>
<feature type="domain" description="Signal transduction histidine kinase internal region" evidence="2">
    <location>
        <begin position="199"/>
        <end position="274"/>
    </location>
</feature>
<keyword evidence="1" id="KW-1133">Transmembrane helix</keyword>
<dbReference type="AlphaFoldDB" id="A0ABD5B0Q3"/>